<dbReference type="Proteomes" id="UP001497453">
    <property type="component" value="Chromosome 4"/>
</dbReference>
<comment type="catalytic activity">
    <reaction evidence="5">
        <text>D-xylose + NADP(+) = D-xylono-1,5-lactone + NADPH + H(+)</text>
        <dbReference type="Rhea" id="RHEA:22000"/>
        <dbReference type="ChEBI" id="CHEBI:15378"/>
        <dbReference type="ChEBI" id="CHEBI:15867"/>
        <dbReference type="ChEBI" id="CHEBI:53455"/>
        <dbReference type="ChEBI" id="CHEBI:57783"/>
        <dbReference type="ChEBI" id="CHEBI:58349"/>
        <dbReference type="EC" id="1.1.1.179"/>
    </reaction>
</comment>
<evidence type="ECO:0000256" key="4">
    <source>
        <dbReference type="ARBA" id="ARBA00042988"/>
    </source>
</evidence>
<dbReference type="PANTHER" id="PTHR22604:SF105">
    <property type="entry name" value="TRANS-1,2-DIHYDROBENZENE-1,2-DIOL DEHYDROGENASE"/>
    <property type="match status" value="1"/>
</dbReference>
<dbReference type="Pfam" id="PF01408">
    <property type="entry name" value="GFO_IDH_MocA"/>
    <property type="match status" value="1"/>
</dbReference>
<reference evidence="9" key="1">
    <citation type="submission" date="2024-04" db="EMBL/GenBank/DDBJ databases">
        <authorList>
            <person name="Shaw F."/>
            <person name="Minotto A."/>
        </authorList>
    </citation>
    <scope>NUCLEOTIDE SEQUENCE [LARGE SCALE GENOMIC DNA]</scope>
</reference>
<feature type="domain" description="GFO/IDH/MocA-like oxidoreductase" evidence="7">
    <location>
        <begin position="161"/>
        <end position="289"/>
    </location>
</feature>
<evidence type="ECO:0000259" key="6">
    <source>
        <dbReference type="Pfam" id="PF01408"/>
    </source>
</evidence>
<dbReference type="EC" id="1.1.1.179" evidence="3"/>
<comment type="similarity">
    <text evidence="1">Belongs to the Gfo/Idh/MocA family.</text>
</comment>
<evidence type="ECO:0000313" key="8">
    <source>
        <dbReference type="EMBL" id="CAL1708039.1"/>
    </source>
</evidence>
<keyword evidence="9" id="KW-1185">Reference proteome</keyword>
<dbReference type="InterPro" id="IPR000683">
    <property type="entry name" value="Gfo/Idh/MocA-like_OxRdtase_N"/>
</dbReference>
<dbReference type="Pfam" id="PF22725">
    <property type="entry name" value="GFO_IDH_MocA_C3"/>
    <property type="match status" value="1"/>
</dbReference>
<proteinExistence type="inferred from homology"/>
<evidence type="ECO:0000313" key="9">
    <source>
        <dbReference type="Proteomes" id="UP001497453"/>
    </source>
</evidence>
<evidence type="ECO:0000256" key="5">
    <source>
        <dbReference type="ARBA" id="ARBA00049233"/>
    </source>
</evidence>
<sequence>MSSLFGFFKRVYTAFNPPAAPVSTESTPIRFGILGAANIAPPALIGPAKNHSEATVYAVAARDLGKAQAFAKKYGIEKTYGGLNAYEELLNDPNIDAVYNPLPNGLHFEWTMKALAAGKHVLLEKPSADTSEETKKMFEFAREKGLILLEAFHYRFHPAVHRTKQILESGEIGAIKSVEVSLAVPKGIVKSDDIRFNYQLGGGSLMDMGCYTLNCARFLTSSEPTSVISTSTIPLSSDPKVDVGTTATLAFPSDVTATIICNLALAPTLGFIPQKPKVWAKVVGENGELTLYQFVLPTLYHYIEVSTRSGRGGKGMNKRTEKVYSPRDIKDSDKEWKGEDWWTTYRYQLEAFIDKLKGRTPAAWVSAEDSIANLKAIEMVYKKAGLPLRPASEFKLPDA</sequence>
<dbReference type="EMBL" id="OZ037947">
    <property type="protein sequence ID" value="CAL1708039.1"/>
    <property type="molecule type" value="Genomic_DNA"/>
</dbReference>
<dbReference type="SUPFAM" id="SSF55347">
    <property type="entry name" value="Glyceraldehyde-3-phosphate dehydrogenase-like, C-terminal domain"/>
    <property type="match status" value="1"/>
</dbReference>
<dbReference type="InterPro" id="IPR055170">
    <property type="entry name" value="GFO_IDH_MocA-like_dom"/>
</dbReference>
<dbReference type="InterPro" id="IPR050984">
    <property type="entry name" value="Gfo/Idh/MocA_domain"/>
</dbReference>
<evidence type="ECO:0000256" key="1">
    <source>
        <dbReference type="ARBA" id="ARBA00010928"/>
    </source>
</evidence>
<gene>
    <name evidence="8" type="ORF">GFSPODELE1_LOCUS6666</name>
</gene>
<dbReference type="SUPFAM" id="SSF51735">
    <property type="entry name" value="NAD(P)-binding Rossmann-fold domains"/>
    <property type="match status" value="1"/>
</dbReference>
<evidence type="ECO:0000256" key="2">
    <source>
        <dbReference type="ARBA" id="ARBA00023002"/>
    </source>
</evidence>
<evidence type="ECO:0000259" key="7">
    <source>
        <dbReference type="Pfam" id="PF22725"/>
    </source>
</evidence>
<accession>A0ABP1DMZ2</accession>
<keyword evidence="2" id="KW-0560">Oxidoreductase</keyword>
<organism evidence="8 9">
    <name type="scientific">Somion occarium</name>
    <dbReference type="NCBI Taxonomy" id="3059160"/>
    <lineage>
        <taxon>Eukaryota</taxon>
        <taxon>Fungi</taxon>
        <taxon>Dikarya</taxon>
        <taxon>Basidiomycota</taxon>
        <taxon>Agaricomycotina</taxon>
        <taxon>Agaricomycetes</taxon>
        <taxon>Polyporales</taxon>
        <taxon>Cerrenaceae</taxon>
        <taxon>Somion</taxon>
    </lineage>
</organism>
<feature type="domain" description="Gfo/Idh/MocA-like oxidoreductase N-terminal" evidence="6">
    <location>
        <begin position="29"/>
        <end position="149"/>
    </location>
</feature>
<protein>
    <recommendedName>
        <fullName evidence="3">D-xylose 1-dehydrogenase (NADP(+), D-xylono-1,5-lactone-forming)</fullName>
        <ecNumber evidence="3">1.1.1.179</ecNumber>
    </recommendedName>
    <alternativeName>
        <fullName evidence="4">D-xylose-NADP dehydrogenase</fullName>
    </alternativeName>
</protein>
<dbReference type="InterPro" id="IPR036291">
    <property type="entry name" value="NAD(P)-bd_dom_sf"/>
</dbReference>
<dbReference type="Gene3D" id="3.40.50.720">
    <property type="entry name" value="NAD(P)-binding Rossmann-like Domain"/>
    <property type="match status" value="1"/>
</dbReference>
<dbReference type="PANTHER" id="PTHR22604">
    <property type="entry name" value="OXIDOREDUCTASES"/>
    <property type="match status" value="1"/>
</dbReference>
<evidence type="ECO:0000256" key="3">
    <source>
        <dbReference type="ARBA" id="ARBA00038984"/>
    </source>
</evidence>
<dbReference type="Gene3D" id="3.30.360.10">
    <property type="entry name" value="Dihydrodipicolinate Reductase, domain 2"/>
    <property type="match status" value="1"/>
</dbReference>
<name>A0ABP1DMZ2_9APHY</name>